<evidence type="ECO:0000313" key="2">
    <source>
        <dbReference type="Proteomes" id="UP001055811"/>
    </source>
</evidence>
<evidence type="ECO:0000313" key="1">
    <source>
        <dbReference type="EMBL" id="KAI3700785.1"/>
    </source>
</evidence>
<proteinExistence type="predicted"/>
<name>A0ACB8ZTT7_CICIN</name>
<gene>
    <name evidence="1" type="ORF">L2E82_45423</name>
</gene>
<organism evidence="1 2">
    <name type="scientific">Cichorium intybus</name>
    <name type="common">Chicory</name>
    <dbReference type="NCBI Taxonomy" id="13427"/>
    <lineage>
        <taxon>Eukaryota</taxon>
        <taxon>Viridiplantae</taxon>
        <taxon>Streptophyta</taxon>
        <taxon>Embryophyta</taxon>
        <taxon>Tracheophyta</taxon>
        <taxon>Spermatophyta</taxon>
        <taxon>Magnoliopsida</taxon>
        <taxon>eudicotyledons</taxon>
        <taxon>Gunneridae</taxon>
        <taxon>Pentapetalae</taxon>
        <taxon>asterids</taxon>
        <taxon>campanulids</taxon>
        <taxon>Asterales</taxon>
        <taxon>Asteraceae</taxon>
        <taxon>Cichorioideae</taxon>
        <taxon>Cichorieae</taxon>
        <taxon>Cichoriinae</taxon>
        <taxon>Cichorium</taxon>
    </lineage>
</organism>
<dbReference type="EMBL" id="CM042016">
    <property type="protein sequence ID" value="KAI3700785.1"/>
    <property type="molecule type" value="Genomic_DNA"/>
</dbReference>
<reference evidence="2" key="1">
    <citation type="journal article" date="2022" name="Mol. Ecol. Resour.">
        <title>The genomes of chicory, endive, great burdock and yacon provide insights into Asteraceae palaeo-polyploidization history and plant inulin production.</title>
        <authorList>
            <person name="Fan W."/>
            <person name="Wang S."/>
            <person name="Wang H."/>
            <person name="Wang A."/>
            <person name="Jiang F."/>
            <person name="Liu H."/>
            <person name="Zhao H."/>
            <person name="Xu D."/>
            <person name="Zhang Y."/>
        </authorList>
    </citation>
    <scope>NUCLEOTIDE SEQUENCE [LARGE SCALE GENOMIC DNA]</scope>
    <source>
        <strain evidence="2">cv. Punajuju</strain>
    </source>
</reference>
<dbReference type="Proteomes" id="UP001055811">
    <property type="component" value="Linkage Group LG08"/>
</dbReference>
<sequence length="239" mass="26574">MLAKPQLLLALRIDFNIQKGKIHLRLDSLRSKSVSLQSTSQQEIYTAMGMSEIAAMDEQSNAVVAVKMSRIYRIQVSKTKKPFIFYLNLAKKYIHRYNNIELTALGMAIPTVVVISEILKANGIATQKLISISTIKTKDEFTGKPLQKAKIEIVMGKIDESDKPKAKEITLNKKTSQSNDETINGKNDVKNLDSVLGFVSLSLSSESESVDSMIDVKNEDEAMIASELEKCEGVVDMQE</sequence>
<reference evidence="1 2" key="2">
    <citation type="journal article" date="2022" name="Mol. Ecol. Resour.">
        <title>The genomes of chicory, endive, great burdock and yacon provide insights into Asteraceae paleo-polyploidization history and plant inulin production.</title>
        <authorList>
            <person name="Fan W."/>
            <person name="Wang S."/>
            <person name="Wang H."/>
            <person name="Wang A."/>
            <person name="Jiang F."/>
            <person name="Liu H."/>
            <person name="Zhao H."/>
            <person name="Xu D."/>
            <person name="Zhang Y."/>
        </authorList>
    </citation>
    <scope>NUCLEOTIDE SEQUENCE [LARGE SCALE GENOMIC DNA]</scope>
    <source>
        <strain evidence="2">cv. Punajuju</strain>
        <tissue evidence="1">Leaves</tissue>
    </source>
</reference>
<accession>A0ACB8ZTT7</accession>
<comment type="caution">
    <text evidence="1">The sequence shown here is derived from an EMBL/GenBank/DDBJ whole genome shotgun (WGS) entry which is preliminary data.</text>
</comment>
<protein>
    <submittedName>
        <fullName evidence="1">Uncharacterized protein</fullName>
    </submittedName>
</protein>
<keyword evidence="2" id="KW-1185">Reference proteome</keyword>